<dbReference type="Pfam" id="PF07859">
    <property type="entry name" value="Abhydrolase_3"/>
    <property type="match status" value="2"/>
</dbReference>
<keyword evidence="8" id="KW-1185">Reference proteome</keyword>
<evidence type="ECO:0000313" key="7">
    <source>
        <dbReference type="Ensembl" id="ENSSFAP00005011280.1"/>
    </source>
</evidence>
<gene>
    <name evidence="7" type="primary">aadac</name>
</gene>
<dbReference type="OrthoDB" id="408631at2759"/>
<dbReference type="InterPro" id="IPR029058">
    <property type="entry name" value="AB_hydrolase_fold"/>
</dbReference>
<dbReference type="PANTHER" id="PTHR48081:SF28">
    <property type="entry name" value="ALPHA_BETA HYDROLASE FOLD-3 DOMAIN-CONTAINING PROTEIN"/>
    <property type="match status" value="1"/>
</dbReference>
<feature type="active site" evidence="4">
    <location>
        <position position="382"/>
    </location>
</feature>
<protein>
    <submittedName>
        <fullName evidence="7">Arylacetamide deacetylase-like</fullName>
    </submittedName>
</protein>
<dbReference type="InterPro" id="IPR013094">
    <property type="entry name" value="AB_hydrolase_3"/>
</dbReference>
<organism evidence="7 8">
    <name type="scientific">Salarias fasciatus</name>
    <name type="common">Jewelled blenny</name>
    <name type="synonym">Blennius fasciatus</name>
    <dbReference type="NCBI Taxonomy" id="181472"/>
    <lineage>
        <taxon>Eukaryota</taxon>
        <taxon>Metazoa</taxon>
        <taxon>Chordata</taxon>
        <taxon>Craniata</taxon>
        <taxon>Vertebrata</taxon>
        <taxon>Euteleostomi</taxon>
        <taxon>Actinopterygii</taxon>
        <taxon>Neopterygii</taxon>
        <taxon>Teleostei</taxon>
        <taxon>Neoteleostei</taxon>
        <taxon>Acanthomorphata</taxon>
        <taxon>Ovalentaria</taxon>
        <taxon>Blenniimorphae</taxon>
        <taxon>Blenniiformes</taxon>
        <taxon>Blennioidei</taxon>
        <taxon>Blenniidae</taxon>
        <taxon>Salariinae</taxon>
        <taxon>Salarias</taxon>
    </lineage>
</organism>
<dbReference type="AlphaFoldDB" id="A0A672G2R6"/>
<keyword evidence="2" id="KW-0378">Hydrolase</keyword>
<reference evidence="7" key="3">
    <citation type="submission" date="2025-09" db="UniProtKB">
        <authorList>
            <consortium name="Ensembl"/>
        </authorList>
    </citation>
    <scope>IDENTIFICATION</scope>
</reference>
<evidence type="ECO:0000256" key="5">
    <source>
        <dbReference type="PROSITE-ProRule" id="PRU10038"/>
    </source>
</evidence>
<evidence type="ECO:0000313" key="8">
    <source>
        <dbReference type="Proteomes" id="UP000472267"/>
    </source>
</evidence>
<dbReference type="OMA" id="PKHMARW"/>
<feature type="domain" description="Alpha/beta hydrolase fold-3" evidence="6">
    <location>
        <begin position="321"/>
        <end position="385"/>
    </location>
</feature>
<dbReference type="InParanoid" id="A0A672G2R6"/>
<reference evidence="7" key="1">
    <citation type="submission" date="2019-06" db="EMBL/GenBank/DDBJ databases">
        <authorList>
            <consortium name="Wellcome Sanger Institute Data Sharing"/>
        </authorList>
    </citation>
    <scope>NUCLEOTIDE SEQUENCE [LARGE SCALE GENOMIC DNA]</scope>
</reference>
<keyword evidence="3" id="KW-1015">Disulfide bond</keyword>
<dbReference type="PIRSF" id="PIRSF037251">
    <property type="entry name" value="Arylacetamide_deacetylase"/>
    <property type="match status" value="1"/>
</dbReference>
<dbReference type="Gene3D" id="3.40.50.1820">
    <property type="entry name" value="alpha/beta hydrolase"/>
    <property type="match status" value="1"/>
</dbReference>
<feature type="domain" description="Alpha/beta hydrolase fold-3" evidence="6">
    <location>
        <begin position="110"/>
        <end position="272"/>
    </location>
</feature>
<feature type="active site" evidence="4">
    <location>
        <position position="352"/>
    </location>
</feature>
<feature type="active site" evidence="4 5">
    <location>
        <position position="192"/>
    </location>
</feature>
<dbReference type="InterPro" id="IPR033140">
    <property type="entry name" value="Lipase_GDXG_put_SER_AS"/>
</dbReference>
<evidence type="ECO:0000259" key="6">
    <source>
        <dbReference type="Pfam" id="PF07859"/>
    </source>
</evidence>
<dbReference type="SUPFAM" id="SSF53474">
    <property type="entry name" value="alpha/beta-Hydrolases"/>
    <property type="match status" value="1"/>
</dbReference>
<dbReference type="Ensembl" id="ENSSFAT00005011757.1">
    <property type="protein sequence ID" value="ENSSFAP00005011280.1"/>
    <property type="gene ID" value="ENSSFAG00005006312.1"/>
</dbReference>
<dbReference type="Proteomes" id="UP000472267">
    <property type="component" value="Chromosome 14"/>
</dbReference>
<comment type="similarity">
    <text evidence="1">Belongs to the 'GDXG' lipolytic enzyme family.</text>
</comment>
<dbReference type="FunCoup" id="A0A672G2R6">
    <property type="interactions" value="73"/>
</dbReference>
<dbReference type="PROSITE" id="PS01174">
    <property type="entry name" value="LIPASE_GDXG_SER"/>
    <property type="match status" value="1"/>
</dbReference>
<reference evidence="7" key="2">
    <citation type="submission" date="2025-08" db="UniProtKB">
        <authorList>
            <consortium name="Ensembl"/>
        </authorList>
    </citation>
    <scope>IDENTIFICATION</scope>
</reference>
<name>A0A672G2R6_SALFA</name>
<dbReference type="GO" id="GO:0052689">
    <property type="term" value="F:carboxylic ester hydrolase activity"/>
    <property type="evidence" value="ECO:0007669"/>
    <property type="project" value="InterPro"/>
</dbReference>
<sequence>MRLGSIVVFVALCSLTAYYIYEPIPEEIEERWKLMLTNSFFRSLSHLADFSERLGLKDYMGVMYLITLLENIVPVSDEHVKVTIEKFDGVEVVLYQPKHSGNSVNLRRAVIYLHGGGWCLGSSRMSPYDLLARKIVTELDAVVLSVEYRLAPAHHFPVPYEDVYRVVKHFLQKGVLAQFSVDPERIAVSGDSAGGNLAAAVSQQLQKEPGREVHLKAQALIYPVLQALDLNTPSYQQNQHMPILPRTLMVRFWSEYFTSDKALFRAMMANAHNNPESSGLLKFVNWSAFLPETYHRKYNYSAPAVVQGGGGEAGAGDGPSQAFADPRASPLLVPDSALRSLPKAYVLTCEYDVLRDDGLMYVTRLRAAGVEVFHEHYDTGYHGVLMFTVWPTDFLIGRRVTYNYIKWLKENL</sequence>
<evidence type="ECO:0000256" key="2">
    <source>
        <dbReference type="ARBA" id="ARBA00022801"/>
    </source>
</evidence>
<evidence type="ECO:0000256" key="4">
    <source>
        <dbReference type="PIRSR" id="PIRSR037251-1"/>
    </source>
</evidence>
<dbReference type="PANTHER" id="PTHR48081">
    <property type="entry name" value="AB HYDROLASE SUPERFAMILY PROTEIN C4A8.06C"/>
    <property type="match status" value="1"/>
</dbReference>
<evidence type="ECO:0000256" key="3">
    <source>
        <dbReference type="ARBA" id="ARBA00023157"/>
    </source>
</evidence>
<dbReference type="InterPro" id="IPR017157">
    <property type="entry name" value="Arylacetamide_deacetylase"/>
</dbReference>
<dbReference type="GO" id="GO:0016020">
    <property type="term" value="C:membrane"/>
    <property type="evidence" value="ECO:0007669"/>
    <property type="project" value="InterPro"/>
</dbReference>
<accession>A0A672G2R6</accession>
<evidence type="ECO:0000256" key="1">
    <source>
        <dbReference type="ARBA" id="ARBA00010515"/>
    </source>
</evidence>
<dbReference type="InterPro" id="IPR050300">
    <property type="entry name" value="GDXG_lipolytic_enzyme"/>
</dbReference>
<proteinExistence type="inferred from homology"/>